<evidence type="ECO:0000256" key="2">
    <source>
        <dbReference type="SAM" id="Coils"/>
    </source>
</evidence>
<dbReference type="PANTHER" id="PTHR33619:SF3">
    <property type="entry name" value="POLYSACCHARIDE EXPORT PROTEIN GFCE-RELATED"/>
    <property type="match status" value="1"/>
</dbReference>
<keyword evidence="2" id="KW-0175">Coiled coil</keyword>
<dbReference type="Pfam" id="PF25994">
    <property type="entry name" value="HH_AprE"/>
    <property type="match status" value="1"/>
</dbReference>
<feature type="domain" description="Polysaccharide export protein N-terminal" evidence="4">
    <location>
        <begin position="20"/>
        <end position="91"/>
    </location>
</feature>
<feature type="domain" description="Soluble ligand binding" evidence="5">
    <location>
        <begin position="113"/>
        <end position="147"/>
    </location>
</feature>
<dbReference type="InterPro" id="IPR058781">
    <property type="entry name" value="HH_AprE-like"/>
</dbReference>
<accession>A0A6B0TVG3</accession>
<keyword evidence="1 3" id="KW-0732">Signal</keyword>
<reference evidence="7 8" key="1">
    <citation type="submission" date="2019-12" db="EMBL/GenBank/DDBJ databases">
        <title>Strain KN286 was isolated from seawater, which was collected from Caroline Seamount in the tropical western Pacific.</title>
        <authorList>
            <person name="Wang Q."/>
        </authorList>
    </citation>
    <scope>NUCLEOTIDE SEQUENCE [LARGE SCALE GENOMIC DNA]</scope>
    <source>
        <strain evidence="7 8">KN286</strain>
    </source>
</reference>
<dbReference type="Pfam" id="PF10531">
    <property type="entry name" value="SLBB"/>
    <property type="match status" value="1"/>
</dbReference>
<organism evidence="7 8">
    <name type="scientific">Oceanomicrobium pacificus</name>
    <dbReference type="NCBI Taxonomy" id="2692916"/>
    <lineage>
        <taxon>Bacteria</taxon>
        <taxon>Pseudomonadati</taxon>
        <taxon>Pseudomonadota</taxon>
        <taxon>Alphaproteobacteria</taxon>
        <taxon>Rhodobacterales</taxon>
        <taxon>Paracoccaceae</taxon>
        <taxon>Oceanomicrobium</taxon>
    </lineage>
</organism>
<evidence type="ECO:0000259" key="5">
    <source>
        <dbReference type="Pfam" id="PF10531"/>
    </source>
</evidence>
<protein>
    <submittedName>
        <fullName evidence="7">Uncharacterized protein</fullName>
    </submittedName>
</protein>
<feature type="coiled-coil region" evidence="2">
    <location>
        <begin position="157"/>
        <end position="244"/>
    </location>
</feature>
<dbReference type="EMBL" id="WUWG01000003">
    <property type="protein sequence ID" value="MXU65212.1"/>
    <property type="molecule type" value="Genomic_DNA"/>
</dbReference>
<sequence length="409" mass="45231">MKPFLAITAYLALAGAAQAQQAETYLLNDQDTISLRVGQWNLEERNFDLWDGLSGEYRVGPDGYLSVPLVGSIPAEGKSVSELSETIARLVQINIGLPQPPAVAMDIAAYKPIYVGGSVNRPGEYPYRYGMTIQQAIAVAGGPPRLDDPEETNEREAIRLRGDIEAYRTRIARLEAEQERYLNELASYATAEESGNLPAVELLDAEGLEDDIQDANRNSLVARKENIESLRQLLEQQISRLGAEIALRDEQIRLAREELDGASQLKERGLAVNARLTALTSAVSDLESKRIQLEVAKLTAEQQLNLAQRDALTLLDEARLRRLSDLKESRIELDELRVRLATTLNLYNEAISRGLIDDQVLDLPQPKYFVTRENDAGGFDILELEATARLSSGDTLQVVIDSGFDTPAN</sequence>
<proteinExistence type="predicted"/>
<name>A0A6B0TVG3_9RHOB</name>
<evidence type="ECO:0000256" key="1">
    <source>
        <dbReference type="ARBA" id="ARBA00022729"/>
    </source>
</evidence>
<dbReference type="InterPro" id="IPR019554">
    <property type="entry name" value="Soluble_ligand-bd"/>
</dbReference>
<feature type="chain" id="PRO_5025499699" evidence="3">
    <location>
        <begin position="20"/>
        <end position="409"/>
    </location>
</feature>
<dbReference type="Pfam" id="PF02563">
    <property type="entry name" value="Poly_export"/>
    <property type="match status" value="1"/>
</dbReference>
<evidence type="ECO:0000313" key="7">
    <source>
        <dbReference type="EMBL" id="MXU65212.1"/>
    </source>
</evidence>
<gene>
    <name evidence="7" type="ORF">GSH16_07115</name>
</gene>
<dbReference type="Gene3D" id="3.10.560.10">
    <property type="entry name" value="Outer membrane lipoprotein wza domain like"/>
    <property type="match status" value="1"/>
</dbReference>
<dbReference type="PANTHER" id="PTHR33619">
    <property type="entry name" value="POLYSACCHARIDE EXPORT PROTEIN GFCE-RELATED"/>
    <property type="match status" value="1"/>
</dbReference>
<dbReference type="AlphaFoldDB" id="A0A6B0TVG3"/>
<feature type="signal peptide" evidence="3">
    <location>
        <begin position="1"/>
        <end position="19"/>
    </location>
</feature>
<dbReference type="GO" id="GO:0015159">
    <property type="term" value="F:polysaccharide transmembrane transporter activity"/>
    <property type="evidence" value="ECO:0007669"/>
    <property type="project" value="InterPro"/>
</dbReference>
<dbReference type="InterPro" id="IPR049712">
    <property type="entry name" value="Poly_export"/>
</dbReference>
<evidence type="ECO:0000259" key="4">
    <source>
        <dbReference type="Pfam" id="PF02563"/>
    </source>
</evidence>
<dbReference type="RefSeq" id="WP_160853492.1">
    <property type="nucleotide sequence ID" value="NZ_WUWG01000003.1"/>
</dbReference>
<feature type="domain" description="AprE-like long alpha-helical hairpin" evidence="6">
    <location>
        <begin position="159"/>
        <end position="342"/>
    </location>
</feature>
<dbReference type="InterPro" id="IPR003715">
    <property type="entry name" value="Poly_export_N"/>
</dbReference>
<evidence type="ECO:0000256" key="3">
    <source>
        <dbReference type="SAM" id="SignalP"/>
    </source>
</evidence>
<evidence type="ECO:0000313" key="8">
    <source>
        <dbReference type="Proteomes" id="UP000436016"/>
    </source>
</evidence>
<keyword evidence="8" id="KW-1185">Reference proteome</keyword>
<dbReference type="Gene3D" id="3.30.1950.10">
    <property type="entry name" value="wza like domain"/>
    <property type="match status" value="1"/>
</dbReference>
<dbReference type="Proteomes" id="UP000436016">
    <property type="component" value="Unassembled WGS sequence"/>
</dbReference>
<comment type="caution">
    <text evidence="7">The sequence shown here is derived from an EMBL/GenBank/DDBJ whole genome shotgun (WGS) entry which is preliminary data.</text>
</comment>
<evidence type="ECO:0000259" key="6">
    <source>
        <dbReference type="Pfam" id="PF25994"/>
    </source>
</evidence>